<comment type="caution">
    <text evidence="1">The sequence shown here is derived from an EMBL/GenBank/DDBJ whole genome shotgun (WGS) entry which is preliminary data.</text>
</comment>
<proteinExistence type="predicted"/>
<reference evidence="1 2" key="1">
    <citation type="submission" date="2019-08" db="EMBL/GenBank/DDBJ databases">
        <title>In-depth cultivation of the pig gut microbiome towards novel bacterial diversity and tailored functional studies.</title>
        <authorList>
            <person name="Wylensek D."/>
            <person name="Hitch T.C.A."/>
            <person name="Clavel T."/>
        </authorList>
    </citation>
    <scope>NUCLEOTIDE SEQUENCE [LARGE SCALE GENOMIC DNA]</scope>
    <source>
        <strain evidence="1 2">WCA-389-WT-5B</strain>
    </source>
</reference>
<name>A0A6N7VKY6_ACIFE</name>
<gene>
    <name evidence="1" type="ORF">FX155_07155</name>
</gene>
<evidence type="ECO:0008006" key="3">
    <source>
        <dbReference type="Google" id="ProtNLM"/>
    </source>
</evidence>
<sequence length="351" mass="39584">MLDARRVSATILYNKKDISTDILPFLQSVDYTDNMEGQADDLEIKLEDRNGLWEGAWMPEKRASLLVTLITQGWDEPGPDLKKLDLGHFEIDSISYNYAPAEMTIKGVSIPDGNKLRGVERSRSWEKVRLSAICKDIATDADLTLSYTAPNDPELDRAEQSEESDLVFLWKLLKDHGLALKIYKKKLVVFDEADYEKVPPKITLVKPGTVYVKESDMMYITMIKSCSFSTKIRDTYKACHVKYKSGEKGSVIEATYKDPSKKEGKTLQVNEQVKSVAEAERLARRKLREKNKEETTGSFEVLGNFNLLSSLTVKVKGFGSFDGNYLITSAKHSLGSGYTTSIDIRRCLNGY</sequence>
<evidence type="ECO:0000313" key="1">
    <source>
        <dbReference type="EMBL" id="MSS82369.1"/>
    </source>
</evidence>
<accession>A0A6N7VKY6</accession>
<dbReference type="OrthoDB" id="9815473at2"/>
<dbReference type="RefSeq" id="WP_154488235.1">
    <property type="nucleotide sequence ID" value="NZ_VULN01000009.1"/>
</dbReference>
<dbReference type="SUPFAM" id="SSF69279">
    <property type="entry name" value="Phage tail proteins"/>
    <property type="match status" value="1"/>
</dbReference>
<dbReference type="EMBL" id="VULN01000009">
    <property type="protein sequence ID" value="MSS82369.1"/>
    <property type="molecule type" value="Genomic_DNA"/>
</dbReference>
<protein>
    <recommendedName>
        <fullName evidence="3">Late control D family protein</fullName>
    </recommendedName>
</protein>
<dbReference type="AlphaFoldDB" id="A0A6N7VKY6"/>
<dbReference type="Pfam" id="PF05954">
    <property type="entry name" value="Phage_GPD"/>
    <property type="match status" value="1"/>
</dbReference>
<organism evidence="1 2">
    <name type="scientific">Acidaminococcus fermentans</name>
    <dbReference type="NCBI Taxonomy" id="905"/>
    <lineage>
        <taxon>Bacteria</taxon>
        <taxon>Bacillati</taxon>
        <taxon>Bacillota</taxon>
        <taxon>Negativicutes</taxon>
        <taxon>Acidaminococcales</taxon>
        <taxon>Acidaminococcaceae</taxon>
        <taxon>Acidaminococcus</taxon>
    </lineage>
</organism>
<evidence type="ECO:0000313" key="2">
    <source>
        <dbReference type="Proteomes" id="UP000441455"/>
    </source>
</evidence>
<dbReference type="Proteomes" id="UP000441455">
    <property type="component" value="Unassembled WGS sequence"/>
</dbReference>